<gene>
    <name evidence="1" type="ORF">R3P38DRAFT_2797511</name>
</gene>
<proteinExistence type="predicted"/>
<dbReference type="Proteomes" id="UP001362999">
    <property type="component" value="Unassembled WGS sequence"/>
</dbReference>
<name>A0AAW0A278_9AGAR</name>
<comment type="caution">
    <text evidence="1">The sequence shown here is derived from an EMBL/GenBank/DDBJ whole genome shotgun (WGS) entry which is preliminary data.</text>
</comment>
<accession>A0AAW0A278</accession>
<organism evidence="1 2">
    <name type="scientific">Favolaschia claudopus</name>
    <dbReference type="NCBI Taxonomy" id="2862362"/>
    <lineage>
        <taxon>Eukaryota</taxon>
        <taxon>Fungi</taxon>
        <taxon>Dikarya</taxon>
        <taxon>Basidiomycota</taxon>
        <taxon>Agaricomycotina</taxon>
        <taxon>Agaricomycetes</taxon>
        <taxon>Agaricomycetidae</taxon>
        <taxon>Agaricales</taxon>
        <taxon>Marasmiineae</taxon>
        <taxon>Mycenaceae</taxon>
        <taxon>Favolaschia</taxon>
    </lineage>
</organism>
<protein>
    <submittedName>
        <fullName evidence="1">Uncharacterized protein</fullName>
    </submittedName>
</protein>
<evidence type="ECO:0000313" key="2">
    <source>
        <dbReference type="Proteomes" id="UP001362999"/>
    </source>
</evidence>
<sequence>MKEVRCITRALNVLRLISYKVLRLVMGSPLSDADHDLFSTINSPLPHRRNLTHNIATQLSITLIVDDSTDCLAEFSIENPSPYIRINSLAGDSAQPQRFIIVSPIALALCSTFQLLGNDVLHSFAIDQLKPAASLPIDFWEELYIRRMRVQCQTQWTILQTVSREETDSIKDSPHDVHTVDIRYSVTFESLPHESKYDQPTLAMQHDVYGWTITRCKFIQFRLYWQLEHSQLDHTVQSQYPSSYQPLSHIFCPEQSNIHAYTNDEIFQEIQYPVWGYAKQHKETLTLLSPPSGYQPWHALSYTHPMDIVPESIDISYYNQLDVSQCDSRVQLTSTWETGESCEHPDIAYEYTSDELYLSNMSSAYNCCNDNARLKMIGGSQCCYLDYDCQGPTR</sequence>
<keyword evidence="2" id="KW-1185">Reference proteome</keyword>
<dbReference type="EMBL" id="JAWWNJ010000089">
    <property type="protein sequence ID" value="KAK7000249.1"/>
    <property type="molecule type" value="Genomic_DNA"/>
</dbReference>
<evidence type="ECO:0000313" key="1">
    <source>
        <dbReference type="EMBL" id="KAK7000249.1"/>
    </source>
</evidence>
<dbReference type="AlphaFoldDB" id="A0AAW0A278"/>
<reference evidence="1 2" key="1">
    <citation type="journal article" date="2024" name="J Genomics">
        <title>Draft genome sequencing and assembly of Favolaschia claudopus CIRM-BRFM 2984 isolated from oak limbs.</title>
        <authorList>
            <person name="Navarro D."/>
            <person name="Drula E."/>
            <person name="Chaduli D."/>
            <person name="Cazenave R."/>
            <person name="Ahrendt S."/>
            <person name="Wang J."/>
            <person name="Lipzen A."/>
            <person name="Daum C."/>
            <person name="Barry K."/>
            <person name="Grigoriev I.V."/>
            <person name="Favel A."/>
            <person name="Rosso M.N."/>
            <person name="Martin F."/>
        </authorList>
    </citation>
    <scope>NUCLEOTIDE SEQUENCE [LARGE SCALE GENOMIC DNA]</scope>
    <source>
        <strain evidence="1 2">CIRM-BRFM 2984</strain>
    </source>
</reference>